<reference evidence="2" key="1">
    <citation type="journal article" date="2023" name="Nat. Plants">
        <title>Single-cell RNA sequencing provides a high-resolution roadmap for understanding the multicellular compartmentation of specialized metabolism.</title>
        <authorList>
            <person name="Sun S."/>
            <person name="Shen X."/>
            <person name="Li Y."/>
            <person name="Li Y."/>
            <person name="Wang S."/>
            <person name="Li R."/>
            <person name="Zhang H."/>
            <person name="Shen G."/>
            <person name="Guo B."/>
            <person name="Wei J."/>
            <person name="Xu J."/>
            <person name="St-Pierre B."/>
            <person name="Chen S."/>
            <person name="Sun C."/>
        </authorList>
    </citation>
    <scope>NUCLEOTIDE SEQUENCE [LARGE SCALE GENOMIC DNA]</scope>
</reference>
<proteinExistence type="predicted"/>
<organism evidence="1 2">
    <name type="scientific">Catharanthus roseus</name>
    <name type="common">Madagascar periwinkle</name>
    <name type="synonym">Vinca rosea</name>
    <dbReference type="NCBI Taxonomy" id="4058"/>
    <lineage>
        <taxon>Eukaryota</taxon>
        <taxon>Viridiplantae</taxon>
        <taxon>Streptophyta</taxon>
        <taxon>Embryophyta</taxon>
        <taxon>Tracheophyta</taxon>
        <taxon>Spermatophyta</taxon>
        <taxon>Magnoliopsida</taxon>
        <taxon>eudicotyledons</taxon>
        <taxon>Gunneridae</taxon>
        <taxon>Pentapetalae</taxon>
        <taxon>asterids</taxon>
        <taxon>lamiids</taxon>
        <taxon>Gentianales</taxon>
        <taxon>Apocynaceae</taxon>
        <taxon>Rauvolfioideae</taxon>
        <taxon>Vinceae</taxon>
        <taxon>Catharanthinae</taxon>
        <taxon>Catharanthus</taxon>
    </lineage>
</organism>
<comment type="caution">
    <text evidence="1">The sequence shown here is derived from an EMBL/GenBank/DDBJ whole genome shotgun (WGS) entry which is preliminary data.</text>
</comment>
<dbReference type="Proteomes" id="UP001060085">
    <property type="component" value="Linkage Group LG04"/>
</dbReference>
<accession>A0ACC0BB64</accession>
<protein>
    <submittedName>
        <fullName evidence="1">Uncharacterized protein</fullName>
    </submittedName>
</protein>
<sequence length="398" mass="45120">MEAAAMKKPHAVCFPLPAQGHINPMLKLAKLLHHKGFHITFIHTDYNYNRLLKLNPNSLKSLPDFRFETISDGLSPMAENVDQDIEEVYVSIATHGVGAFRDLLNKINNNNNIPPVSCVVSDGTMLFTMQVTDQMGLPNVAFWVFNAFAVMCLLHFPHLRERGYSLLKGPLDLLLKEVSNNEENDGIQSNLWKNDDDDDDCIKWLNSKDEKSVIYINYGTTTTMSREHFVEFAFGLANSKQNFLWIVRPNLVTEGQNLLFLKEFLPEIKDRGKIASWCDQKEIINHPSIGGFLTHCGWNSVIESLAAGVPMICWPFTYDHPTNCFCLCNNWGVGIELEKYVKRSEVERVVRKLMIGEKGKELKKNALEWKKKAEAATGLGGSSYLNLDRLVEEVLLSL</sequence>
<dbReference type="EMBL" id="CM044704">
    <property type="protein sequence ID" value="KAI5669865.1"/>
    <property type="molecule type" value="Genomic_DNA"/>
</dbReference>
<evidence type="ECO:0000313" key="2">
    <source>
        <dbReference type="Proteomes" id="UP001060085"/>
    </source>
</evidence>
<keyword evidence="2" id="KW-1185">Reference proteome</keyword>
<evidence type="ECO:0000313" key="1">
    <source>
        <dbReference type="EMBL" id="KAI5669865.1"/>
    </source>
</evidence>
<name>A0ACC0BB64_CATRO</name>
<gene>
    <name evidence="1" type="ORF">M9H77_19718</name>
</gene>